<dbReference type="AlphaFoldDB" id="A0A6J4J2D5"/>
<keyword evidence="5" id="KW-0488">Methylation</keyword>
<keyword evidence="7 11" id="KW-0812">Transmembrane</keyword>
<dbReference type="GO" id="GO:0005886">
    <property type="term" value="C:plasma membrane"/>
    <property type="evidence" value="ECO:0007669"/>
    <property type="project" value="UniProtKB-SubCell"/>
</dbReference>
<keyword evidence="9 11" id="KW-0472">Membrane</keyword>
<dbReference type="EMBL" id="CADCTO010000358">
    <property type="protein sequence ID" value="CAA9267211.1"/>
    <property type="molecule type" value="Genomic_DNA"/>
</dbReference>
<dbReference type="Pfam" id="PF08334">
    <property type="entry name" value="T2SSG"/>
    <property type="match status" value="1"/>
</dbReference>
<evidence type="ECO:0000313" key="13">
    <source>
        <dbReference type="EMBL" id="CAA9267211.1"/>
    </source>
</evidence>
<proteinExistence type="inferred from homology"/>
<comment type="subcellular location">
    <subcellularLocation>
        <location evidence="1">Cell inner membrane</location>
        <topology evidence="1">Single-pass membrane protein</topology>
    </subcellularLocation>
</comment>
<evidence type="ECO:0000256" key="5">
    <source>
        <dbReference type="ARBA" id="ARBA00022481"/>
    </source>
</evidence>
<evidence type="ECO:0000256" key="2">
    <source>
        <dbReference type="ARBA" id="ARBA00009984"/>
    </source>
</evidence>
<keyword evidence="6" id="KW-0997">Cell inner membrane</keyword>
<evidence type="ECO:0000256" key="11">
    <source>
        <dbReference type="SAM" id="Phobius"/>
    </source>
</evidence>
<dbReference type="Pfam" id="PF07963">
    <property type="entry name" value="N_methyl"/>
    <property type="match status" value="1"/>
</dbReference>
<evidence type="ECO:0000256" key="6">
    <source>
        <dbReference type="ARBA" id="ARBA00022519"/>
    </source>
</evidence>
<accession>A0A6J4J2D5</accession>
<dbReference type="NCBIfam" id="TIGR01710">
    <property type="entry name" value="typeII_sec_gspG"/>
    <property type="match status" value="1"/>
</dbReference>
<reference evidence="13" key="1">
    <citation type="submission" date="2020-02" db="EMBL/GenBank/DDBJ databases">
        <authorList>
            <person name="Meier V. D."/>
        </authorList>
    </citation>
    <scope>NUCLEOTIDE SEQUENCE</scope>
    <source>
        <strain evidence="13">AVDCRST_MAG63</strain>
    </source>
</reference>
<dbReference type="InterPro" id="IPR010054">
    <property type="entry name" value="Type2_sec_GspG"/>
</dbReference>
<dbReference type="InterPro" id="IPR045584">
    <property type="entry name" value="Pilin-like"/>
</dbReference>
<evidence type="ECO:0000259" key="12">
    <source>
        <dbReference type="Pfam" id="PF08334"/>
    </source>
</evidence>
<protein>
    <recommendedName>
        <fullName evidence="3">Type II secretion system core protein G</fullName>
    </recommendedName>
</protein>
<evidence type="ECO:0000256" key="7">
    <source>
        <dbReference type="ARBA" id="ARBA00022692"/>
    </source>
</evidence>
<dbReference type="InterPro" id="IPR000983">
    <property type="entry name" value="Bac_GSPG_pilin"/>
</dbReference>
<dbReference type="GO" id="GO:0015628">
    <property type="term" value="P:protein secretion by the type II secretion system"/>
    <property type="evidence" value="ECO:0007669"/>
    <property type="project" value="InterPro"/>
</dbReference>
<sequence length="154" mass="16752">MKTQFSPSSRARRRTGFTPGKRRAFTLIELMVVILILAILAALVVPRVVGRTSDAKRAKAASDISTLSSLLQQYRVDNDSYPSSEDGLNALRVQPADARNWRGPYTSKEIPTDPWGNEYAYESPGPDGQDFLILSYGEDGAPGGEGDASDLTSE</sequence>
<feature type="region of interest" description="Disordered" evidence="10">
    <location>
        <begin position="101"/>
        <end position="154"/>
    </location>
</feature>
<feature type="domain" description="Type II secretion system protein GspG C-terminal" evidence="12">
    <location>
        <begin position="47"/>
        <end position="153"/>
    </location>
</feature>
<evidence type="ECO:0000256" key="10">
    <source>
        <dbReference type="SAM" id="MobiDB-lite"/>
    </source>
</evidence>
<dbReference type="InterPro" id="IPR012902">
    <property type="entry name" value="N_methyl_site"/>
</dbReference>
<feature type="transmembrane region" description="Helical" evidence="11">
    <location>
        <begin position="24"/>
        <end position="49"/>
    </location>
</feature>
<evidence type="ECO:0000256" key="4">
    <source>
        <dbReference type="ARBA" id="ARBA00022475"/>
    </source>
</evidence>
<dbReference type="PANTHER" id="PTHR30093">
    <property type="entry name" value="GENERAL SECRETION PATHWAY PROTEIN G"/>
    <property type="match status" value="1"/>
</dbReference>
<dbReference type="Gene3D" id="3.30.700.10">
    <property type="entry name" value="Glycoprotein, Type 4 Pilin"/>
    <property type="match status" value="1"/>
</dbReference>
<keyword evidence="8 11" id="KW-1133">Transmembrane helix</keyword>
<name>A0A6J4J2D5_9BACT</name>
<evidence type="ECO:0000256" key="9">
    <source>
        <dbReference type="ARBA" id="ARBA00023136"/>
    </source>
</evidence>
<evidence type="ECO:0000256" key="8">
    <source>
        <dbReference type="ARBA" id="ARBA00022989"/>
    </source>
</evidence>
<comment type="similarity">
    <text evidence="2">Belongs to the GSP G family.</text>
</comment>
<dbReference type="GO" id="GO:0015627">
    <property type="term" value="C:type II protein secretion system complex"/>
    <property type="evidence" value="ECO:0007669"/>
    <property type="project" value="InterPro"/>
</dbReference>
<evidence type="ECO:0000256" key="3">
    <source>
        <dbReference type="ARBA" id="ARBA00020042"/>
    </source>
</evidence>
<evidence type="ECO:0000256" key="1">
    <source>
        <dbReference type="ARBA" id="ARBA00004377"/>
    </source>
</evidence>
<dbReference type="PANTHER" id="PTHR30093:SF44">
    <property type="entry name" value="TYPE II SECRETION SYSTEM CORE PROTEIN G"/>
    <property type="match status" value="1"/>
</dbReference>
<gene>
    <name evidence="13" type="ORF">AVDCRST_MAG63-2810</name>
</gene>
<organism evidence="13">
    <name type="scientific">uncultured Armatimonadetes bacterium</name>
    <dbReference type="NCBI Taxonomy" id="157466"/>
    <lineage>
        <taxon>Bacteria</taxon>
        <taxon>Bacillati</taxon>
        <taxon>Armatimonadota</taxon>
        <taxon>environmental samples</taxon>
    </lineage>
</organism>
<dbReference type="NCBIfam" id="TIGR02532">
    <property type="entry name" value="IV_pilin_GFxxxE"/>
    <property type="match status" value="1"/>
</dbReference>
<dbReference type="SUPFAM" id="SSF54523">
    <property type="entry name" value="Pili subunits"/>
    <property type="match status" value="1"/>
</dbReference>
<dbReference type="InterPro" id="IPR013545">
    <property type="entry name" value="T2SS_protein-GspG_C"/>
</dbReference>
<keyword evidence="4" id="KW-1003">Cell membrane</keyword>
<dbReference type="PRINTS" id="PR00813">
    <property type="entry name" value="BCTERIALGSPG"/>
</dbReference>